<protein>
    <submittedName>
        <fullName evidence="3">Prefoldin subunit superfamily protein</fullName>
    </submittedName>
</protein>
<keyword evidence="4" id="KW-1185">Reference proteome</keyword>
<sequence>MCKRVATYSSPLRTPNICSKSTDLLIHLVTTLFCSFISSTQIPQFPKMEEFVDNSKETPRKIPACKFIENVELFVGDRDPVLLEDLARELLMKYNYMKRSLQVQLSAPKGKLPDIKDALQIIRYLKNKDEDFETQFNLADILYSKALIPSTKIACLWLGANTMLEYTLNEAEEVLVKNSKIAEDTIKSTTDDLEWLQTQITTAEVNVARIHNFAIRQRHQQKQKIAALEKASQAT</sequence>
<accession>A0ABQ7JBE3</accession>
<dbReference type="InterPro" id="IPR004127">
    <property type="entry name" value="Prefoldin_subunit_alpha"/>
</dbReference>
<evidence type="ECO:0000256" key="1">
    <source>
        <dbReference type="ARBA" id="ARBA00010048"/>
    </source>
</evidence>
<dbReference type="InterPro" id="IPR016655">
    <property type="entry name" value="PFD3"/>
</dbReference>
<reference evidence="3 4" key="1">
    <citation type="journal article" date="2020" name="bioRxiv">
        <title>Metabolic contributions of an alphaproteobacterial endosymbiont in the apicomplexan Cardiosporidium cionae.</title>
        <authorList>
            <person name="Hunter E.S."/>
            <person name="Paight C.J."/>
            <person name="Lane C.E."/>
        </authorList>
    </citation>
    <scope>NUCLEOTIDE SEQUENCE [LARGE SCALE GENOMIC DNA]</scope>
    <source>
        <strain evidence="3">ESH_2018</strain>
    </source>
</reference>
<dbReference type="InterPro" id="IPR009053">
    <property type="entry name" value="Prefoldin"/>
</dbReference>
<dbReference type="PANTHER" id="PTHR12409">
    <property type="entry name" value="PREFOLDIN SUBUNIT 3"/>
    <property type="match status" value="1"/>
</dbReference>
<dbReference type="CDD" id="cd23156">
    <property type="entry name" value="Prefoldin_3"/>
    <property type="match status" value="1"/>
</dbReference>
<dbReference type="PANTHER" id="PTHR12409:SF0">
    <property type="entry name" value="PREFOLDIN SUBUNIT 3"/>
    <property type="match status" value="1"/>
</dbReference>
<gene>
    <name evidence="3" type="ORF">IE077_002245</name>
</gene>
<evidence type="ECO:0000313" key="4">
    <source>
        <dbReference type="Proteomes" id="UP000823046"/>
    </source>
</evidence>
<comment type="caution">
    <text evidence="3">The sequence shown here is derived from an EMBL/GenBank/DDBJ whole genome shotgun (WGS) entry which is preliminary data.</text>
</comment>
<evidence type="ECO:0000313" key="3">
    <source>
        <dbReference type="EMBL" id="KAF8821265.1"/>
    </source>
</evidence>
<dbReference type="SUPFAM" id="SSF46579">
    <property type="entry name" value="Prefoldin"/>
    <property type="match status" value="1"/>
</dbReference>
<dbReference type="EMBL" id="JADAQX010000204">
    <property type="protein sequence ID" value="KAF8821265.1"/>
    <property type="molecule type" value="Genomic_DNA"/>
</dbReference>
<proteinExistence type="inferred from homology"/>
<dbReference type="Proteomes" id="UP000823046">
    <property type="component" value="Unassembled WGS sequence"/>
</dbReference>
<comment type="similarity">
    <text evidence="1">Belongs to the prefoldin subunit alpha family.</text>
</comment>
<evidence type="ECO:0000256" key="2">
    <source>
        <dbReference type="ARBA" id="ARBA00023186"/>
    </source>
</evidence>
<keyword evidence="2" id="KW-0143">Chaperone</keyword>
<dbReference type="Gene3D" id="1.10.287.370">
    <property type="match status" value="1"/>
</dbReference>
<organism evidence="3 4">
    <name type="scientific">Cardiosporidium cionae</name>
    <dbReference type="NCBI Taxonomy" id="476202"/>
    <lineage>
        <taxon>Eukaryota</taxon>
        <taxon>Sar</taxon>
        <taxon>Alveolata</taxon>
        <taxon>Apicomplexa</taxon>
        <taxon>Aconoidasida</taxon>
        <taxon>Nephromycida</taxon>
        <taxon>Cardiosporidium</taxon>
    </lineage>
</organism>
<name>A0ABQ7JBE3_9APIC</name>
<dbReference type="Pfam" id="PF02996">
    <property type="entry name" value="Prefoldin"/>
    <property type="match status" value="1"/>
</dbReference>